<feature type="compositionally biased region" description="Polar residues" evidence="1">
    <location>
        <begin position="254"/>
        <end position="266"/>
    </location>
</feature>
<dbReference type="EMBL" id="JASSZA010000006">
    <property type="protein sequence ID" value="KAK2107672.1"/>
    <property type="molecule type" value="Genomic_DNA"/>
</dbReference>
<evidence type="ECO:0000313" key="3">
    <source>
        <dbReference type="Proteomes" id="UP001266305"/>
    </source>
</evidence>
<feature type="compositionally biased region" description="Basic residues" evidence="1">
    <location>
        <begin position="1"/>
        <end position="10"/>
    </location>
</feature>
<dbReference type="Proteomes" id="UP001266305">
    <property type="component" value="Unassembled WGS sequence"/>
</dbReference>
<proteinExistence type="predicted"/>
<sequence length="353" mass="39392">MLDHRARPHPVPHCQEPKSEDMELPLEAMYLRAWSWPPCECHNHSPNGDSSSNYVNSTSKEKDYDKGLSEEEEEEEGITYYIRYCPKDDGYQEGMDCNGEEYLAHTACTPWTPTSARRPSVEEWMGLAGPHTQGHRAEGSQDYLEGYLPIPEFEPSVLEARDQEEDGTHCPSKEGSQDYYTAEANGNTGASPYCLRCEDGDLEDQEEDIDQIVAEIKISLSMTSIASVSEASPEHGPEPGSGTLQRPGFPARPQQAQGEGQVTVNLPSKAKHRKDPQRGFRPNTRTPDERLKWPHEQKRVHFSPAALDVLMVGQCLWRACQSSGVYSDQQGSGKHLGALLLKHCCGQRTFSVS</sequence>
<accession>A0ABQ9VE67</accession>
<evidence type="ECO:0000256" key="1">
    <source>
        <dbReference type="SAM" id="MobiDB-lite"/>
    </source>
</evidence>
<evidence type="ECO:0000313" key="2">
    <source>
        <dbReference type="EMBL" id="KAK2107672.1"/>
    </source>
</evidence>
<feature type="region of interest" description="Disordered" evidence="1">
    <location>
        <begin position="1"/>
        <end position="20"/>
    </location>
</feature>
<organism evidence="2 3">
    <name type="scientific">Saguinus oedipus</name>
    <name type="common">Cotton-top tamarin</name>
    <name type="synonym">Oedipomidas oedipus</name>
    <dbReference type="NCBI Taxonomy" id="9490"/>
    <lineage>
        <taxon>Eukaryota</taxon>
        <taxon>Metazoa</taxon>
        <taxon>Chordata</taxon>
        <taxon>Craniata</taxon>
        <taxon>Vertebrata</taxon>
        <taxon>Euteleostomi</taxon>
        <taxon>Mammalia</taxon>
        <taxon>Eutheria</taxon>
        <taxon>Euarchontoglires</taxon>
        <taxon>Primates</taxon>
        <taxon>Haplorrhini</taxon>
        <taxon>Platyrrhini</taxon>
        <taxon>Cebidae</taxon>
        <taxon>Callitrichinae</taxon>
        <taxon>Saguinus</taxon>
    </lineage>
</organism>
<name>A0ABQ9VE67_SAGOE</name>
<feature type="region of interest" description="Disordered" evidence="1">
    <location>
        <begin position="227"/>
        <end position="293"/>
    </location>
</feature>
<feature type="region of interest" description="Disordered" evidence="1">
    <location>
        <begin position="46"/>
        <end position="73"/>
    </location>
</feature>
<comment type="caution">
    <text evidence="2">The sequence shown here is derived from an EMBL/GenBank/DDBJ whole genome shotgun (WGS) entry which is preliminary data.</text>
</comment>
<keyword evidence="3" id="KW-1185">Reference proteome</keyword>
<gene>
    <name evidence="2" type="ORF">P7K49_012837</name>
</gene>
<feature type="compositionally biased region" description="Polar residues" evidence="1">
    <location>
        <begin position="46"/>
        <end position="58"/>
    </location>
</feature>
<protein>
    <submittedName>
        <fullName evidence="2">Uncharacterized protein</fullName>
    </submittedName>
</protein>
<feature type="compositionally biased region" description="Basic and acidic residues" evidence="1">
    <location>
        <begin position="59"/>
        <end position="69"/>
    </location>
</feature>
<reference evidence="2 3" key="1">
    <citation type="submission" date="2023-05" db="EMBL/GenBank/DDBJ databases">
        <title>B98-5 Cell Line De Novo Hybrid Assembly: An Optical Mapping Approach.</title>
        <authorList>
            <person name="Kananen K."/>
            <person name="Auerbach J.A."/>
            <person name="Kautto E."/>
            <person name="Blachly J.S."/>
        </authorList>
    </citation>
    <scope>NUCLEOTIDE SEQUENCE [LARGE SCALE GENOMIC DNA]</scope>
    <source>
        <strain evidence="2">B95-8</strain>
        <tissue evidence="2">Cell line</tissue>
    </source>
</reference>